<keyword evidence="2" id="KW-1185">Reference proteome</keyword>
<evidence type="ECO:0000313" key="1">
    <source>
        <dbReference type="EMBL" id="ACK65462.1"/>
    </source>
</evidence>
<evidence type="ECO:0000313" key="2">
    <source>
        <dbReference type="Proteomes" id="UP000008204"/>
    </source>
</evidence>
<name>B7K4J7_RIPO1</name>
<dbReference type="eggNOG" id="ENOG5030KG8">
    <property type="taxonomic scope" value="Bacteria"/>
</dbReference>
<dbReference type="Proteomes" id="UP000008204">
    <property type="component" value="Chromosome"/>
</dbReference>
<sequence length="106" mass="12511">MVIQSLILINTNFLLLPVIITPEFIIETIRTPDQIQIKEDHKRIVQKKLNENLVIRVVYREFKAFILIITLYPVRRNRYEKLALNKLPRPATLRSRFSVALSLQIS</sequence>
<gene>
    <name evidence="1" type="ordered locus">PCC8801_1404</name>
</gene>
<accession>B7K4J7</accession>
<reference evidence="2" key="1">
    <citation type="journal article" date="2011" name="MBio">
        <title>Novel metabolic attributes of the genus Cyanothece, comprising a group of unicellular nitrogen-fixing Cyanobacteria.</title>
        <authorList>
            <person name="Bandyopadhyay A."/>
            <person name="Elvitigala T."/>
            <person name="Welsh E."/>
            <person name="Stockel J."/>
            <person name="Liberton M."/>
            <person name="Min H."/>
            <person name="Sherman L.A."/>
            <person name="Pakrasi H.B."/>
        </authorList>
    </citation>
    <scope>NUCLEOTIDE SEQUENCE [LARGE SCALE GENOMIC DNA]</scope>
    <source>
        <strain evidence="2">PCC 8801</strain>
    </source>
</reference>
<protein>
    <submittedName>
        <fullName evidence="1">Uncharacterized protein</fullName>
    </submittedName>
</protein>
<proteinExistence type="predicted"/>
<dbReference type="AlphaFoldDB" id="B7K4J7"/>
<dbReference type="HOGENOM" id="CLU_176121_0_0_3"/>
<dbReference type="EMBL" id="CP001287">
    <property type="protein sequence ID" value="ACK65462.1"/>
    <property type="molecule type" value="Genomic_DNA"/>
</dbReference>
<organism evidence="1 2">
    <name type="scientific">Rippkaea orientalis (strain PCC 8801 / RF-1)</name>
    <name type="common">Cyanothece sp. (strain PCC 8801)</name>
    <dbReference type="NCBI Taxonomy" id="41431"/>
    <lineage>
        <taxon>Bacteria</taxon>
        <taxon>Bacillati</taxon>
        <taxon>Cyanobacteriota</taxon>
        <taxon>Cyanophyceae</taxon>
        <taxon>Oscillatoriophycideae</taxon>
        <taxon>Chroococcales</taxon>
        <taxon>Aphanothecaceae</taxon>
        <taxon>Rippkaea</taxon>
        <taxon>Rippkaea orientalis</taxon>
    </lineage>
</organism>
<dbReference type="KEGG" id="cyp:PCC8801_1404"/>